<accession>A0A1X6PA93</accession>
<sequence length="505" mass="56160">MEADGAAAASAAAQPQPRRYYVRVVLLGSAGQGVLLERLGDSWDLPFFAYPSQVAIQQVCDDVRRALAPDSAYFIVNCNLIGISPYLGRPPTKDVGVANLLLMECQGHVLQASGPYSWRDTACVDQLLKSGVKDWGAEKALEIVSKLLCRDPERLVAFLVDPRFLKGWFDKASARLTTFIASTGAIVRGRVVQVHVSFSSSVLKVESSTGVFYLKAVAIGSKEAKVTQKVASLFPEDAPAVEMLDLDLNCFVSRAFTPTLAGAEFSTYAQLLGRLQMRSIKHLDDLRAVGVPDCGPEQLAKELRKWVDLKEDDATVYPATATLPVHASDADIVRIWCGDVRKFARFVKYVPFLLQLCNRLASGSIPLTLVHGDVGRRNTGLSASDGASRPILFHWEFACMGHPFYDWHELHFAVPEEVRLSYLRLFTKYGAQSDLEPLYDAGRTLGWCVKMYHMLKRARLCDVELFSTHRLVFLDSWELLIESLMDVRLPLGVPQDEGPKWRYLT</sequence>
<dbReference type="Proteomes" id="UP000218209">
    <property type="component" value="Unassembled WGS sequence"/>
</dbReference>
<proteinExistence type="predicted"/>
<dbReference type="OrthoDB" id="12464at2763"/>
<dbReference type="EMBL" id="KV918828">
    <property type="protein sequence ID" value="OSX77811.1"/>
    <property type="molecule type" value="Genomic_DNA"/>
</dbReference>
<organism evidence="1 2">
    <name type="scientific">Porphyra umbilicalis</name>
    <name type="common">Purple laver</name>
    <name type="synonym">Red alga</name>
    <dbReference type="NCBI Taxonomy" id="2786"/>
    <lineage>
        <taxon>Eukaryota</taxon>
        <taxon>Rhodophyta</taxon>
        <taxon>Bangiophyceae</taxon>
        <taxon>Bangiales</taxon>
        <taxon>Bangiaceae</taxon>
        <taxon>Porphyra</taxon>
    </lineage>
</organism>
<name>A0A1X6PA93_PORUM</name>
<dbReference type="InterPro" id="IPR011009">
    <property type="entry name" value="Kinase-like_dom_sf"/>
</dbReference>
<dbReference type="AlphaFoldDB" id="A0A1X6PA93"/>
<gene>
    <name evidence="1" type="ORF">BU14_0134s0032</name>
</gene>
<protein>
    <submittedName>
        <fullName evidence="1">Uncharacterized protein</fullName>
    </submittedName>
</protein>
<evidence type="ECO:0000313" key="1">
    <source>
        <dbReference type="EMBL" id="OSX77811.1"/>
    </source>
</evidence>
<reference evidence="1 2" key="1">
    <citation type="submission" date="2017-03" db="EMBL/GenBank/DDBJ databases">
        <title>WGS assembly of Porphyra umbilicalis.</title>
        <authorList>
            <person name="Brawley S.H."/>
            <person name="Blouin N.A."/>
            <person name="Ficko-Blean E."/>
            <person name="Wheeler G.L."/>
            <person name="Lohr M."/>
            <person name="Goodson H.V."/>
            <person name="Jenkins J.W."/>
            <person name="Blaby-Haas C.E."/>
            <person name="Helliwell K.E."/>
            <person name="Chan C."/>
            <person name="Marriage T."/>
            <person name="Bhattacharya D."/>
            <person name="Klein A.S."/>
            <person name="Badis Y."/>
            <person name="Brodie J."/>
            <person name="Cao Y."/>
            <person name="Collen J."/>
            <person name="Dittami S.M."/>
            <person name="Gachon C.M."/>
            <person name="Green B.R."/>
            <person name="Karpowicz S."/>
            <person name="Kim J.W."/>
            <person name="Kudahl U."/>
            <person name="Lin S."/>
            <person name="Michel G."/>
            <person name="Mittag M."/>
            <person name="Olson B.J."/>
            <person name="Pangilinan J."/>
            <person name="Peng Y."/>
            <person name="Qiu H."/>
            <person name="Shu S."/>
            <person name="Singer J.T."/>
            <person name="Smith A.G."/>
            <person name="Sprecher B.N."/>
            <person name="Wagner V."/>
            <person name="Wang W."/>
            <person name="Wang Z.-Y."/>
            <person name="Yan J."/>
            <person name="Yarish C."/>
            <person name="Zoeuner-Riek S."/>
            <person name="Zhuang Y."/>
            <person name="Zou Y."/>
            <person name="Lindquist E.A."/>
            <person name="Grimwood J."/>
            <person name="Barry K."/>
            <person name="Rokhsar D.S."/>
            <person name="Schmutz J."/>
            <person name="Stiller J.W."/>
            <person name="Grossman A.R."/>
            <person name="Prochnik S.E."/>
        </authorList>
    </citation>
    <scope>NUCLEOTIDE SEQUENCE [LARGE SCALE GENOMIC DNA]</scope>
    <source>
        <strain evidence="1">4086291</strain>
    </source>
</reference>
<keyword evidence="2" id="KW-1185">Reference proteome</keyword>
<evidence type="ECO:0000313" key="2">
    <source>
        <dbReference type="Proteomes" id="UP000218209"/>
    </source>
</evidence>
<dbReference type="SUPFAM" id="SSF56112">
    <property type="entry name" value="Protein kinase-like (PK-like)"/>
    <property type="match status" value="1"/>
</dbReference>